<keyword evidence="4" id="KW-1185">Reference proteome</keyword>
<reference evidence="3 4" key="1">
    <citation type="submission" date="2024-04" db="EMBL/GenBank/DDBJ databases">
        <title>Novel genus in family Flammeovirgaceae.</title>
        <authorList>
            <person name="Nguyen T.H."/>
            <person name="Vuong T.Q."/>
            <person name="Le H."/>
            <person name="Kim S.-G."/>
        </authorList>
    </citation>
    <scope>NUCLEOTIDE SEQUENCE [LARGE SCALE GENOMIC DNA]</scope>
    <source>
        <strain evidence="3 4">JCM 23209</strain>
    </source>
</reference>
<keyword evidence="1" id="KW-0812">Transmembrane</keyword>
<dbReference type="Proteomes" id="UP001403385">
    <property type="component" value="Unassembled WGS sequence"/>
</dbReference>
<proteinExistence type="predicted"/>
<feature type="signal peptide" evidence="2">
    <location>
        <begin position="1"/>
        <end position="21"/>
    </location>
</feature>
<sequence length="247" mass="27985">MKTYRYLIAAILLLFTSLAHAQYRDTEEDEFMYKSEFVGGINFNTIGGLIGGVYFKYARALTPKMLHSFSLEIVNVKHPKEERYQNILTGGTFIPGKKNYLYGLRPQYGREFILFKKARERGVQVDFITAIGPTLGVVAPYLIEIEEDMGGGIRRVRVVPNSGNIQNARILGTGSFFESLSKSKIQWGTSLKLAMSFEFGAFKSNVTGVEAGFMLDKYFDEIEIMEFAKNRSVYTSAFLTIYFGVRK</sequence>
<evidence type="ECO:0008006" key="5">
    <source>
        <dbReference type="Google" id="ProtNLM"/>
    </source>
</evidence>
<evidence type="ECO:0000313" key="4">
    <source>
        <dbReference type="Proteomes" id="UP001403385"/>
    </source>
</evidence>
<keyword evidence="2" id="KW-0732">Signal</keyword>
<feature type="chain" id="PRO_5043790928" description="Outer membrane protein beta-barrel domain-containing protein" evidence="2">
    <location>
        <begin position="22"/>
        <end position="247"/>
    </location>
</feature>
<name>A0AAW9S8I0_9BACT</name>
<dbReference type="EMBL" id="JBDKWZ010000012">
    <property type="protein sequence ID" value="MEN7550193.1"/>
    <property type="molecule type" value="Genomic_DNA"/>
</dbReference>
<evidence type="ECO:0000256" key="2">
    <source>
        <dbReference type="SAM" id="SignalP"/>
    </source>
</evidence>
<feature type="transmembrane region" description="Helical" evidence="1">
    <location>
        <begin position="37"/>
        <end position="55"/>
    </location>
</feature>
<organism evidence="3 4">
    <name type="scientific">Rapidithrix thailandica</name>
    <dbReference type="NCBI Taxonomy" id="413964"/>
    <lineage>
        <taxon>Bacteria</taxon>
        <taxon>Pseudomonadati</taxon>
        <taxon>Bacteroidota</taxon>
        <taxon>Cytophagia</taxon>
        <taxon>Cytophagales</taxon>
        <taxon>Flammeovirgaceae</taxon>
        <taxon>Rapidithrix</taxon>
    </lineage>
</organism>
<evidence type="ECO:0000313" key="3">
    <source>
        <dbReference type="EMBL" id="MEN7550193.1"/>
    </source>
</evidence>
<accession>A0AAW9S8I0</accession>
<keyword evidence="1" id="KW-1133">Transmembrane helix</keyword>
<protein>
    <recommendedName>
        <fullName evidence="5">Outer membrane protein beta-barrel domain-containing protein</fullName>
    </recommendedName>
</protein>
<keyword evidence="1" id="KW-0472">Membrane</keyword>
<evidence type="ECO:0000256" key="1">
    <source>
        <dbReference type="SAM" id="Phobius"/>
    </source>
</evidence>
<gene>
    <name evidence="3" type="ORF">AAG747_19895</name>
</gene>
<comment type="caution">
    <text evidence="3">The sequence shown here is derived from an EMBL/GenBank/DDBJ whole genome shotgun (WGS) entry which is preliminary data.</text>
</comment>
<dbReference type="RefSeq" id="WP_346822972.1">
    <property type="nucleotide sequence ID" value="NZ_JBDKWZ010000012.1"/>
</dbReference>
<dbReference type="AlphaFoldDB" id="A0AAW9S8I0"/>